<name>A0AC11DQ80_SHEEP</name>
<protein>
    <submittedName>
        <fullName evidence="1">Uncharacterized protein</fullName>
    </submittedName>
</protein>
<reference evidence="1" key="2">
    <citation type="submission" date="2025-08" db="UniProtKB">
        <authorList>
            <consortium name="Ensembl"/>
        </authorList>
    </citation>
    <scope>IDENTIFICATION</scope>
</reference>
<accession>A0AC11DQ80</accession>
<sequence length="125" mass="14386">MCLFQFWFPRCVCPAVGLLGHKVVLFAIFLRNLHTVLHSGCTSLHSHQQCKRVPFSPHPLQHLLLADFWIAAILTSVKWYLIVVLICISLIMSDVEHLFMCLLAIRMSSLEKCLMYTILPKFLFA</sequence>
<dbReference type="Ensembl" id="ENSOART00020076325.1">
    <property type="protein sequence ID" value="ENSOARP00020047814.1"/>
    <property type="gene ID" value="ENSOARG00020040339.1"/>
</dbReference>
<organism evidence="1">
    <name type="scientific">Ovis aries</name>
    <name type="common">Sheep</name>
    <dbReference type="NCBI Taxonomy" id="9940"/>
    <lineage>
        <taxon>Eukaryota</taxon>
        <taxon>Metazoa</taxon>
        <taxon>Chordata</taxon>
        <taxon>Craniata</taxon>
        <taxon>Vertebrata</taxon>
        <taxon>Euteleostomi</taxon>
        <taxon>Mammalia</taxon>
        <taxon>Eutheria</taxon>
        <taxon>Laurasiatheria</taxon>
        <taxon>Artiodactyla</taxon>
        <taxon>Ruminantia</taxon>
        <taxon>Pecora</taxon>
        <taxon>Bovidae</taxon>
        <taxon>Caprinae</taxon>
        <taxon>Ovis</taxon>
    </lineage>
</organism>
<proteinExistence type="predicted"/>
<reference evidence="1" key="3">
    <citation type="submission" date="2025-09" db="UniProtKB">
        <authorList>
            <consortium name="Ensembl"/>
        </authorList>
    </citation>
    <scope>IDENTIFICATION</scope>
</reference>
<reference evidence="1" key="1">
    <citation type="submission" date="2020-11" db="EMBL/GenBank/DDBJ databases">
        <authorList>
            <person name="Davenport K.M."/>
            <person name="Bickhart D.M."/>
            <person name="Smith T.P.L."/>
            <person name="Murdoch B.M."/>
            <person name="Rosen B.D."/>
        </authorList>
    </citation>
    <scope>NUCLEOTIDE SEQUENCE [LARGE SCALE GENOMIC DNA]</scope>
    <source>
        <strain evidence="1">OAR_USU_Benz2616</strain>
    </source>
</reference>
<evidence type="ECO:0000313" key="1">
    <source>
        <dbReference type="Ensembl" id="ENSOARP00020047814.1"/>
    </source>
</evidence>